<feature type="compositionally biased region" description="Basic and acidic residues" evidence="1">
    <location>
        <begin position="225"/>
        <end position="234"/>
    </location>
</feature>
<evidence type="ECO:0000313" key="2">
    <source>
        <dbReference type="EMBL" id="KAH7554528.1"/>
    </source>
</evidence>
<protein>
    <submittedName>
        <fullName evidence="2">Uncharacterized protein</fullName>
    </submittedName>
</protein>
<name>A0ABQ8HDE5_9ROSI</name>
<feature type="compositionally biased region" description="Polar residues" evidence="1">
    <location>
        <begin position="924"/>
        <end position="933"/>
    </location>
</feature>
<dbReference type="EMBL" id="JAFEMO010000012">
    <property type="protein sequence ID" value="KAH7554528.1"/>
    <property type="molecule type" value="Genomic_DNA"/>
</dbReference>
<dbReference type="InterPro" id="IPR008581">
    <property type="entry name" value="DUF863_pln"/>
</dbReference>
<feature type="compositionally biased region" description="Polar residues" evidence="1">
    <location>
        <begin position="1053"/>
        <end position="1063"/>
    </location>
</feature>
<feature type="region of interest" description="Disordered" evidence="1">
    <location>
        <begin position="987"/>
        <end position="1063"/>
    </location>
</feature>
<evidence type="ECO:0000313" key="3">
    <source>
        <dbReference type="Proteomes" id="UP000827721"/>
    </source>
</evidence>
<dbReference type="Pfam" id="PF05904">
    <property type="entry name" value="DUF863"/>
    <property type="match status" value="1"/>
</dbReference>
<gene>
    <name evidence="2" type="ORF">JRO89_XS12G0231400</name>
</gene>
<reference evidence="2 3" key="1">
    <citation type="submission" date="2021-02" db="EMBL/GenBank/DDBJ databases">
        <title>Plant Genome Project.</title>
        <authorList>
            <person name="Zhang R.-G."/>
        </authorList>
    </citation>
    <scope>NUCLEOTIDE SEQUENCE [LARGE SCALE GENOMIC DNA]</scope>
    <source>
        <tissue evidence="2">Leaves</tissue>
    </source>
</reference>
<dbReference type="PANTHER" id="PTHR33167:SF70">
    <property type="entry name" value="DUF3741 DOMAIN-CONTAINING PROTEIN"/>
    <property type="match status" value="1"/>
</dbReference>
<keyword evidence="3" id="KW-1185">Reference proteome</keyword>
<feature type="region of interest" description="Disordered" evidence="1">
    <location>
        <begin position="918"/>
        <end position="955"/>
    </location>
</feature>
<feature type="compositionally biased region" description="Basic residues" evidence="1">
    <location>
        <begin position="934"/>
        <end position="946"/>
    </location>
</feature>
<sequence length="1063" mass="117455">MGTEVQSKMYMPGYYSLRDLNDNAGNGSWSLHQQKKIFGQYREFFLTRPAIDVNEGNDKEQLRQTILKHECVFKHQLHELHRVYKIQRDMMNEVRSKELQKHMIQAGALQSSMYSSGCPLVNGKARNHVFNLHSVDLSHGSLSMSGADRIHCAFNSMKENTMQSSYSTSQNGIALKDYGTLESGSKRLRRRLFDLELPPDTYFNDEEEGLGVSGVSKVGNYPRSRNHEITHDTDGNLSMRTGANPGCYSDSPSPNLYMKKANGLNDLNQPIKIEEASASIDTLGNIFCSKEEMERRVLSLNSHSGFQCSAKGRDGGVSRNIMNLETERRQKGWLAYNAEAGQTGSNGSSLCAGFSPEKDLPKTFNSRQVEPRNSHELATSLLSHKIKTESHVKKKIFGVEICERTPDASVEASCTLLQHSFIPQSNTANSESSSISHKKLCSGLSKNISVHGNPSSSSFPQSNKSSVTLMHSPQVIQEKLLVNSNSRYGPSIKAEGSNQNDLCLSSQLESKESWVCYSSNAFGHRNGISDSSSASEQIAQYAPKNNFKDVGSMMDAKFAEEKASALAPKRYQTEAISDSVNGTRKQHPQGGLPWLKVVPSRNGHSSEERQGSSQMNLNSLHNYSQHLVDKTEMIRKSSFQSSVQDSLSATCALDAEQWRTEVGECSSNRKILGFSISEKSLMSKDLPSPSTPSKPSCCTTAVDGADSVKVGLLDTKDQDAVSPKLGEQLKVEGLTGKGFINHHGVSRNHIDLNLCFVEEGFEEKAQSSHSSSKTNLKVAFEIDLEAPVVIEEMDITPGAESLDGQPEEPVHMLQDESRKLREELIKVAAEALVAISSSSVHLQVDADFHQSETSPSESLHWFAEIVSSYKGDVENESGSVSMNHDSVRPGDSFHDHGMDYFEFMTLNLTETKVEEYRYEPQVLDSPSNENTLTRRPRRGQARRGRQRKDFQRDVLPTVASLSKNEVTDDLQTIEGLIRATGGTWQSSLALKKGGRGGGGKGRRRSEGSDSPANVTATYPPPQVQPPKCREAALEETSLIGWGKRTRRPPRQRCSINNPPLTIK</sequence>
<dbReference type="Proteomes" id="UP000827721">
    <property type="component" value="Unassembled WGS sequence"/>
</dbReference>
<comment type="caution">
    <text evidence="2">The sequence shown here is derived from an EMBL/GenBank/DDBJ whole genome shotgun (WGS) entry which is preliminary data.</text>
</comment>
<feature type="region of interest" description="Disordered" evidence="1">
    <location>
        <begin position="579"/>
        <end position="617"/>
    </location>
</feature>
<evidence type="ECO:0000256" key="1">
    <source>
        <dbReference type="SAM" id="MobiDB-lite"/>
    </source>
</evidence>
<proteinExistence type="predicted"/>
<dbReference type="PANTHER" id="PTHR33167">
    <property type="entry name" value="TRANSCRIPTION FACTOR, PUTATIVE (DUF863)-RELATED"/>
    <property type="match status" value="1"/>
</dbReference>
<organism evidence="2 3">
    <name type="scientific">Xanthoceras sorbifolium</name>
    <dbReference type="NCBI Taxonomy" id="99658"/>
    <lineage>
        <taxon>Eukaryota</taxon>
        <taxon>Viridiplantae</taxon>
        <taxon>Streptophyta</taxon>
        <taxon>Embryophyta</taxon>
        <taxon>Tracheophyta</taxon>
        <taxon>Spermatophyta</taxon>
        <taxon>Magnoliopsida</taxon>
        <taxon>eudicotyledons</taxon>
        <taxon>Gunneridae</taxon>
        <taxon>Pentapetalae</taxon>
        <taxon>rosids</taxon>
        <taxon>malvids</taxon>
        <taxon>Sapindales</taxon>
        <taxon>Sapindaceae</taxon>
        <taxon>Xanthoceroideae</taxon>
        <taxon>Xanthoceras</taxon>
    </lineage>
</organism>
<accession>A0ABQ8HDE5</accession>
<feature type="region of interest" description="Disordered" evidence="1">
    <location>
        <begin position="215"/>
        <end position="239"/>
    </location>
</feature>